<evidence type="ECO:0000313" key="4">
    <source>
        <dbReference type="Proteomes" id="UP001596540"/>
    </source>
</evidence>
<name>A0ABW2KPW7_9ACTN</name>
<reference evidence="4" key="1">
    <citation type="journal article" date="2019" name="Int. J. Syst. Evol. Microbiol.">
        <title>The Global Catalogue of Microorganisms (GCM) 10K type strain sequencing project: providing services to taxonomists for standard genome sequencing and annotation.</title>
        <authorList>
            <consortium name="The Broad Institute Genomics Platform"/>
            <consortium name="The Broad Institute Genome Sequencing Center for Infectious Disease"/>
            <person name="Wu L."/>
            <person name="Ma J."/>
        </authorList>
    </citation>
    <scope>NUCLEOTIDE SEQUENCE [LARGE SCALE GENOMIC DNA]</scope>
    <source>
        <strain evidence="4">CGMCC 4.7382</strain>
    </source>
</reference>
<dbReference type="Pfam" id="PF01882">
    <property type="entry name" value="DUF58"/>
    <property type="match status" value="1"/>
</dbReference>
<evidence type="ECO:0000259" key="2">
    <source>
        <dbReference type="Pfam" id="PF01882"/>
    </source>
</evidence>
<gene>
    <name evidence="3" type="ORF">ACFQRF_26100</name>
</gene>
<feature type="domain" description="DUF58" evidence="2">
    <location>
        <begin position="192"/>
        <end position="336"/>
    </location>
</feature>
<dbReference type="EMBL" id="JBHTBH010000017">
    <property type="protein sequence ID" value="MFC7331217.1"/>
    <property type="molecule type" value="Genomic_DNA"/>
</dbReference>
<dbReference type="RefSeq" id="WP_379873918.1">
    <property type="nucleotide sequence ID" value="NZ_JBHTBH010000017.1"/>
</dbReference>
<comment type="caution">
    <text evidence="3">The sequence shown here is derived from an EMBL/GenBank/DDBJ whole genome shotgun (WGS) entry which is preliminary data.</text>
</comment>
<keyword evidence="1" id="KW-1133">Transmembrane helix</keyword>
<feature type="transmembrane region" description="Helical" evidence="1">
    <location>
        <begin position="6"/>
        <end position="23"/>
    </location>
</feature>
<proteinExistence type="predicted"/>
<sequence>MPTPRGWIVAAGGAVLLAAGALLGYAELAVLGGVAVLAVLAAVAFVLLTPPARATVTRTVTATRLRPGTSTRVRIAVGDSGTTRRRRPGRLTERIADADGARSAAFRIVGESGEVGYDLTAERRGVVELGPARIGGADPLGLARWRRRRGGTDRVWVHPRWQALRTLPVGAAPDPDGTLDGVRGSGLTFHALRDYVPGDEARHVHWLSTARRGRLTVREYADTSHPRLTVLVDDRATPAGRGGLDAVADAAGSVMVTAVRAGVECEAHLLSGRGADTSAGLPPLLDLLAEARPDRAADLPAACARVRDRAVGDAVVLVSGALTAADLRAFAELGSRFPALVAAIVGPEVPASASGVTVVHGENAAEFADRWNEAPWAR</sequence>
<keyword evidence="1" id="KW-0812">Transmembrane</keyword>
<dbReference type="Proteomes" id="UP001596540">
    <property type="component" value="Unassembled WGS sequence"/>
</dbReference>
<keyword evidence="4" id="KW-1185">Reference proteome</keyword>
<evidence type="ECO:0000313" key="3">
    <source>
        <dbReference type="EMBL" id="MFC7331217.1"/>
    </source>
</evidence>
<feature type="transmembrane region" description="Helical" evidence="1">
    <location>
        <begin position="28"/>
        <end position="48"/>
    </location>
</feature>
<dbReference type="PANTHER" id="PTHR34351">
    <property type="entry name" value="SLR1927 PROTEIN-RELATED"/>
    <property type="match status" value="1"/>
</dbReference>
<protein>
    <submittedName>
        <fullName evidence="3">DUF58 domain-containing protein</fullName>
    </submittedName>
</protein>
<evidence type="ECO:0000256" key="1">
    <source>
        <dbReference type="SAM" id="Phobius"/>
    </source>
</evidence>
<organism evidence="3 4">
    <name type="scientific">Marinactinospora rubrisoli</name>
    <dbReference type="NCBI Taxonomy" id="2715399"/>
    <lineage>
        <taxon>Bacteria</taxon>
        <taxon>Bacillati</taxon>
        <taxon>Actinomycetota</taxon>
        <taxon>Actinomycetes</taxon>
        <taxon>Streptosporangiales</taxon>
        <taxon>Nocardiopsidaceae</taxon>
        <taxon>Marinactinospora</taxon>
    </lineage>
</organism>
<dbReference type="PANTHER" id="PTHR34351:SF1">
    <property type="entry name" value="SLR1927 PROTEIN"/>
    <property type="match status" value="1"/>
</dbReference>
<dbReference type="InterPro" id="IPR002881">
    <property type="entry name" value="DUF58"/>
</dbReference>
<accession>A0ABW2KPW7</accession>
<keyword evidence="1" id="KW-0472">Membrane</keyword>